<dbReference type="Proteomes" id="UP000557899">
    <property type="component" value="Unassembled WGS sequence"/>
</dbReference>
<accession>A0A7X6PQS0</accession>
<proteinExistence type="predicted"/>
<name>A0A7X6PQS0_9CORY</name>
<sequence length="188" mass="19663">MRHARPTLLLLTLLTVVGLVASPLVLSAIGALGETTYVGQSGVSHDGGGGRTAHINTCGETVTRVEVTADGHTFSYSATVPFTGVAAFDPGTPPPHSWTLEKEGAPGDVDKHTISVDAELHARPDSYLFRSSEVADAELEVLEPRAVALGRPAPTGDRELQSARQFSAGCPEPVTHTPSFLGLLFPAD</sequence>
<evidence type="ECO:0000313" key="1">
    <source>
        <dbReference type="EMBL" id="NLA56534.1"/>
    </source>
</evidence>
<gene>
    <name evidence="1" type="ORF">GX859_09635</name>
</gene>
<organism evidence="1 2">
    <name type="scientific">Corynebacterium humireducens</name>
    <dbReference type="NCBI Taxonomy" id="1223514"/>
    <lineage>
        <taxon>Bacteria</taxon>
        <taxon>Bacillati</taxon>
        <taxon>Actinomycetota</taxon>
        <taxon>Actinomycetes</taxon>
        <taxon>Mycobacteriales</taxon>
        <taxon>Corynebacteriaceae</taxon>
        <taxon>Corynebacterium</taxon>
    </lineage>
</organism>
<dbReference type="AlphaFoldDB" id="A0A7X6PQS0"/>
<reference evidence="1 2" key="1">
    <citation type="journal article" date="2020" name="Biotechnol. Biofuels">
        <title>New insights from the biogas microbiome by comprehensive genome-resolved metagenomics of nearly 1600 species originating from multiple anaerobic digesters.</title>
        <authorList>
            <person name="Campanaro S."/>
            <person name="Treu L."/>
            <person name="Rodriguez-R L.M."/>
            <person name="Kovalovszki A."/>
            <person name="Ziels R.M."/>
            <person name="Maus I."/>
            <person name="Zhu X."/>
            <person name="Kougias P.G."/>
            <person name="Basile A."/>
            <person name="Luo G."/>
            <person name="Schluter A."/>
            <person name="Konstantinidis K.T."/>
            <person name="Angelidaki I."/>
        </authorList>
    </citation>
    <scope>NUCLEOTIDE SEQUENCE [LARGE SCALE GENOMIC DNA]</scope>
    <source>
        <strain evidence="1">AS15tlH2ME_198</strain>
    </source>
</reference>
<dbReference type="EMBL" id="JAAZHI010000190">
    <property type="protein sequence ID" value="NLA56534.1"/>
    <property type="molecule type" value="Genomic_DNA"/>
</dbReference>
<protein>
    <submittedName>
        <fullName evidence="1">Uncharacterized protein</fullName>
    </submittedName>
</protein>
<comment type="caution">
    <text evidence="1">The sequence shown here is derived from an EMBL/GenBank/DDBJ whole genome shotgun (WGS) entry which is preliminary data.</text>
</comment>
<evidence type="ECO:0000313" key="2">
    <source>
        <dbReference type="Proteomes" id="UP000557899"/>
    </source>
</evidence>